<reference evidence="2 3" key="1">
    <citation type="submission" date="2015-06" db="EMBL/GenBank/DDBJ databases">
        <title>A Comprehensive Approach to Explore the Metabolic and Phylogenetic Diversity of Bacterial Steroid Degradation in the Environment: Testosterone as an Example.</title>
        <authorList>
            <person name="Yang F.-C."/>
            <person name="Chen Y.-L."/>
            <person name="Yu C.-P."/>
            <person name="Tang S.-L."/>
            <person name="Wang P.-H."/>
            <person name="Ismail W."/>
            <person name="Wang C.-H."/>
            <person name="Yang C.-Y."/>
            <person name="Chiang Y.-R."/>
        </authorList>
    </citation>
    <scope>NUCLEOTIDE SEQUENCE [LARGE SCALE GENOMIC DNA]</scope>
    <source>
        <strain evidence="2 3">DSM 18526</strain>
    </source>
</reference>
<dbReference type="AlphaFoldDB" id="A0A127FE05"/>
<name>A0A127FE05_STEDE</name>
<keyword evidence="3" id="KW-1185">Reference proteome</keyword>
<organism evidence="2 3">
    <name type="scientific">Steroidobacter denitrificans</name>
    <dbReference type="NCBI Taxonomy" id="465721"/>
    <lineage>
        <taxon>Bacteria</taxon>
        <taxon>Pseudomonadati</taxon>
        <taxon>Pseudomonadota</taxon>
        <taxon>Gammaproteobacteria</taxon>
        <taxon>Steroidobacterales</taxon>
        <taxon>Steroidobacteraceae</taxon>
        <taxon>Steroidobacter</taxon>
    </lineage>
</organism>
<feature type="region of interest" description="Disordered" evidence="1">
    <location>
        <begin position="13"/>
        <end position="70"/>
    </location>
</feature>
<evidence type="ECO:0000313" key="3">
    <source>
        <dbReference type="Proteomes" id="UP000070250"/>
    </source>
</evidence>
<evidence type="ECO:0000256" key="1">
    <source>
        <dbReference type="SAM" id="MobiDB-lite"/>
    </source>
</evidence>
<proteinExistence type="predicted"/>
<accession>A0A127FE05</accession>
<dbReference type="EMBL" id="CP011971">
    <property type="protein sequence ID" value="AMN48060.1"/>
    <property type="molecule type" value="Genomic_DNA"/>
</dbReference>
<protein>
    <submittedName>
        <fullName evidence="2">Uncharacterized protein</fullName>
    </submittedName>
</protein>
<dbReference type="Proteomes" id="UP000070250">
    <property type="component" value="Chromosome"/>
</dbReference>
<sequence length="137" mass="15088">MLPYLRTHTIPEEVMVSEKSTSKKSGPSTKGAIKRTRLPRESRTPAPGSKGNAKTRKSAPPITGLDAAPPLAERVEAERERIFKAVSIVQCCRYAIVTKWEVDDLEYMIPAFEAVCNLLDASAEELELIAFACVDLI</sequence>
<dbReference type="KEGG" id="sdf:ACG33_13320"/>
<gene>
    <name evidence="2" type="ORF">ACG33_13320</name>
</gene>
<evidence type="ECO:0000313" key="2">
    <source>
        <dbReference type="EMBL" id="AMN48060.1"/>
    </source>
</evidence>